<feature type="transmembrane region" description="Helical" evidence="6">
    <location>
        <begin position="21"/>
        <end position="40"/>
    </location>
</feature>
<dbReference type="Pfam" id="PF07690">
    <property type="entry name" value="MFS_1"/>
    <property type="match status" value="1"/>
</dbReference>
<dbReference type="GeneID" id="35866252"/>
<dbReference type="InterPro" id="IPR050189">
    <property type="entry name" value="MFS_Efflux_Transporters"/>
</dbReference>
<dbReference type="AlphaFoldDB" id="A0A2I1IQ93"/>
<gene>
    <name evidence="8" type="ORF">CYJ19_01495</name>
</gene>
<feature type="transmembrane region" description="Helical" evidence="6">
    <location>
        <begin position="298"/>
        <end position="315"/>
    </location>
</feature>
<sequence>MSATKSLTFAQRIHFPTAMTLGILGVVLFVIGDGIEAVWITDFFHSELGFTVSQASLVYTSYGVVVAVAAFLSGALCDAISPRKVMLVGLVSFLLFDFLFITVAIPSKSLPLLVLIYGLRGFGYPMLAYGFLTWMMIVTVPERQSSASGWFWFAFSLGMQTIGSYLSSLFVPSLGGIATLWIGLALAALGGWVTMYFLRSQPSARASKHISVVDSLFSGLSITWRRPKVGAMGIVKIINLAGQYGMQAFYLVYVQRVHHMAPGKAILEFTIFGVVAIAGDVLWGIVGDKLGWHRTLQWIATPLSAASLVYLYLIPNLAGPNFWLIALGMAAIGIGLSAHVPTTPLIMAHAGSEKASSLAILNLGAGLGAFVGPAVVTLLVDSAGYGAVAYALAGLYVVSFVILLGLKLPEGEVSRLNNSENSETVLSK</sequence>
<feature type="transmembrane region" description="Helical" evidence="6">
    <location>
        <begin position="112"/>
        <end position="138"/>
    </location>
</feature>
<feature type="transmembrane region" description="Helical" evidence="6">
    <location>
        <begin position="358"/>
        <end position="379"/>
    </location>
</feature>
<evidence type="ECO:0000256" key="2">
    <source>
        <dbReference type="ARBA" id="ARBA00022475"/>
    </source>
</evidence>
<comment type="subcellular location">
    <subcellularLocation>
        <location evidence="1">Cell membrane</location>
        <topology evidence="1">Multi-pass membrane protein</topology>
    </subcellularLocation>
</comment>
<evidence type="ECO:0000313" key="9">
    <source>
        <dbReference type="Proteomes" id="UP000235122"/>
    </source>
</evidence>
<comment type="caution">
    <text evidence="8">The sequence shown here is derived from an EMBL/GenBank/DDBJ whole genome shotgun (WGS) entry which is preliminary data.</text>
</comment>
<feature type="transmembrane region" description="Helical" evidence="6">
    <location>
        <begin position="60"/>
        <end position="80"/>
    </location>
</feature>
<dbReference type="PROSITE" id="PS50850">
    <property type="entry name" value="MFS"/>
    <property type="match status" value="1"/>
</dbReference>
<feature type="transmembrane region" description="Helical" evidence="6">
    <location>
        <begin position="150"/>
        <end position="171"/>
    </location>
</feature>
<dbReference type="NCBIfam" id="TIGR00897">
    <property type="entry name" value="2A0118"/>
    <property type="match status" value="1"/>
</dbReference>
<dbReference type="GO" id="GO:0005886">
    <property type="term" value="C:plasma membrane"/>
    <property type="evidence" value="ECO:0007669"/>
    <property type="project" value="UniProtKB-SubCell"/>
</dbReference>
<feature type="transmembrane region" description="Helical" evidence="6">
    <location>
        <begin position="87"/>
        <end position="106"/>
    </location>
</feature>
<dbReference type="SUPFAM" id="SSF103473">
    <property type="entry name" value="MFS general substrate transporter"/>
    <property type="match status" value="1"/>
</dbReference>
<dbReference type="GO" id="GO:0022857">
    <property type="term" value="F:transmembrane transporter activity"/>
    <property type="evidence" value="ECO:0007669"/>
    <property type="project" value="InterPro"/>
</dbReference>
<proteinExistence type="predicted"/>
<reference evidence="8 9" key="1">
    <citation type="submission" date="2017-12" db="EMBL/GenBank/DDBJ databases">
        <title>Phylogenetic diversity of female urinary microbiome.</title>
        <authorList>
            <person name="Thomas-White K."/>
            <person name="Wolfe A.J."/>
        </authorList>
    </citation>
    <scope>NUCLEOTIDE SEQUENCE [LARGE SCALE GENOMIC DNA]</scope>
    <source>
        <strain evidence="8 9">UMB0402</strain>
    </source>
</reference>
<dbReference type="PANTHER" id="PTHR43124:SF3">
    <property type="entry name" value="CHLORAMPHENICOL EFFLUX PUMP RV0191"/>
    <property type="match status" value="1"/>
</dbReference>
<dbReference type="STRING" id="33007.HMPREF3198_00940"/>
<accession>A0A2I1IQ93</accession>
<dbReference type="PANTHER" id="PTHR43124">
    <property type="entry name" value="PURINE EFFLUX PUMP PBUE"/>
    <property type="match status" value="1"/>
</dbReference>
<protein>
    <submittedName>
        <fullName evidence="8">MFS transporter</fullName>
    </submittedName>
</protein>
<evidence type="ECO:0000313" key="8">
    <source>
        <dbReference type="EMBL" id="PKY73291.1"/>
    </source>
</evidence>
<dbReference type="Proteomes" id="UP000235122">
    <property type="component" value="Unassembled WGS sequence"/>
</dbReference>
<keyword evidence="3 6" id="KW-0812">Transmembrane</keyword>
<organism evidence="8 9">
    <name type="scientific">Winkia neuii</name>
    <dbReference type="NCBI Taxonomy" id="33007"/>
    <lineage>
        <taxon>Bacteria</taxon>
        <taxon>Bacillati</taxon>
        <taxon>Actinomycetota</taxon>
        <taxon>Actinomycetes</taxon>
        <taxon>Actinomycetales</taxon>
        <taxon>Actinomycetaceae</taxon>
        <taxon>Winkia</taxon>
    </lineage>
</organism>
<dbReference type="InterPro" id="IPR011701">
    <property type="entry name" value="MFS"/>
</dbReference>
<dbReference type="InterPro" id="IPR020846">
    <property type="entry name" value="MFS_dom"/>
</dbReference>
<evidence type="ECO:0000256" key="3">
    <source>
        <dbReference type="ARBA" id="ARBA00022692"/>
    </source>
</evidence>
<evidence type="ECO:0000256" key="6">
    <source>
        <dbReference type="SAM" id="Phobius"/>
    </source>
</evidence>
<keyword evidence="9" id="KW-1185">Reference proteome</keyword>
<feature type="transmembrane region" description="Helical" evidence="6">
    <location>
        <begin position="321"/>
        <end position="346"/>
    </location>
</feature>
<keyword evidence="5 6" id="KW-0472">Membrane</keyword>
<dbReference type="InterPro" id="IPR036259">
    <property type="entry name" value="MFS_trans_sf"/>
</dbReference>
<dbReference type="InterPro" id="IPR004748">
    <property type="entry name" value="Polyol_permease-like"/>
</dbReference>
<evidence type="ECO:0000256" key="5">
    <source>
        <dbReference type="ARBA" id="ARBA00023136"/>
    </source>
</evidence>
<keyword evidence="4 6" id="KW-1133">Transmembrane helix</keyword>
<keyword evidence="2" id="KW-1003">Cell membrane</keyword>
<feature type="transmembrane region" description="Helical" evidence="6">
    <location>
        <begin position="265"/>
        <end position="286"/>
    </location>
</feature>
<name>A0A2I1IQ93_9ACTO</name>
<evidence type="ECO:0000259" key="7">
    <source>
        <dbReference type="PROSITE" id="PS50850"/>
    </source>
</evidence>
<dbReference type="EMBL" id="PKKO01000001">
    <property type="protein sequence ID" value="PKY73291.1"/>
    <property type="molecule type" value="Genomic_DNA"/>
</dbReference>
<dbReference type="RefSeq" id="WP_024330674.1">
    <property type="nucleotide sequence ID" value="NZ_CP118948.1"/>
</dbReference>
<dbReference type="Gene3D" id="1.20.1250.20">
    <property type="entry name" value="MFS general substrate transporter like domains"/>
    <property type="match status" value="2"/>
</dbReference>
<feature type="transmembrane region" description="Helical" evidence="6">
    <location>
        <begin position="385"/>
        <end position="406"/>
    </location>
</feature>
<feature type="transmembrane region" description="Helical" evidence="6">
    <location>
        <begin position="177"/>
        <end position="198"/>
    </location>
</feature>
<evidence type="ECO:0000256" key="1">
    <source>
        <dbReference type="ARBA" id="ARBA00004651"/>
    </source>
</evidence>
<evidence type="ECO:0000256" key="4">
    <source>
        <dbReference type="ARBA" id="ARBA00022989"/>
    </source>
</evidence>
<feature type="domain" description="Major facilitator superfamily (MFS) profile" evidence="7">
    <location>
        <begin position="18"/>
        <end position="411"/>
    </location>
</feature>